<reference evidence="1 2" key="1">
    <citation type="submission" date="2016-11" db="EMBL/GenBank/DDBJ databases">
        <title>The macronuclear genome of Stentor coeruleus: a giant cell with tiny introns.</title>
        <authorList>
            <person name="Slabodnick M."/>
            <person name="Ruby J.G."/>
            <person name="Reiff S.B."/>
            <person name="Swart E.C."/>
            <person name="Gosai S."/>
            <person name="Prabakaran S."/>
            <person name="Witkowska E."/>
            <person name="Larue G.E."/>
            <person name="Fisher S."/>
            <person name="Freeman R.M."/>
            <person name="Gunawardena J."/>
            <person name="Chu W."/>
            <person name="Stover N.A."/>
            <person name="Gregory B.D."/>
            <person name="Nowacki M."/>
            <person name="Derisi J."/>
            <person name="Roy S.W."/>
            <person name="Marshall W.F."/>
            <person name="Sood P."/>
        </authorList>
    </citation>
    <scope>NUCLEOTIDE SEQUENCE [LARGE SCALE GENOMIC DNA]</scope>
    <source>
        <strain evidence="1">WM001</strain>
    </source>
</reference>
<accession>A0A1R2BI93</accession>
<evidence type="ECO:0000313" key="2">
    <source>
        <dbReference type="Proteomes" id="UP000187209"/>
    </source>
</evidence>
<proteinExistence type="predicted"/>
<organism evidence="1 2">
    <name type="scientific">Stentor coeruleus</name>
    <dbReference type="NCBI Taxonomy" id="5963"/>
    <lineage>
        <taxon>Eukaryota</taxon>
        <taxon>Sar</taxon>
        <taxon>Alveolata</taxon>
        <taxon>Ciliophora</taxon>
        <taxon>Postciliodesmatophora</taxon>
        <taxon>Heterotrichea</taxon>
        <taxon>Heterotrichida</taxon>
        <taxon>Stentoridae</taxon>
        <taxon>Stentor</taxon>
    </lineage>
</organism>
<comment type="caution">
    <text evidence="1">The sequence shown here is derived from an EMBL/GenBank/DDBJ whole genome shotgun (WGS) entry which is preliminary data.</text>
</comment>
<keyword evidence="2" id="KW-1185">Reference proteome</keyword>
<gene>
    <name evidence="1" type="ORF">SteCoe_24118</name>
</gene>
<evidence type="ECO:0000313" key="1">
    <source>
        <dbReference type="EMBL" id="OMJ76496.1"/>
    </source>
</evidence>
<dbReference type="Gene3D" id="3.90.530.10">
    <property type="entry name" value="XPA C-terminal domain"/>
    <property type="match status" value="1"/>
</dbReference>
<dbReference type="OrthoDB" id="322493at2759"/>
<dbReference type="Proteomes" id="UP000187209">
    <property type="component" value="Unassembled WGS sequence"/>
</dbReference>
<sequence>MVKAPIMFDYKYGTSTSKFKENLTKMLPKLEISPNPQSKSLSFAFKFIHGLEVLNLALVSKKFYYASWDVTLWHDLSYDLDESNLENQLNKAIYNLDIFSKKHPIFQNFSGAIKWRIVYITLLYKFCSYCKKSEQRLRFLPVLQRTLCFKCAKLQEYSMISLESALLDYQVKTEDIEKNQLVGLKVPHTRKSGKKMLVYYRKDIINISKTGIKKKENFKIRTNIEEKRRTEMIYYMQKEGIEENFISSYLNNEYTYCYSYIVGKSQQSARKIAKTMSKIYIREKKKKEKIIEIVDDVNEKTIKKAKISENDILQRKLALFERLTLMGLNTDDADFGGENGLFNLYVTGQTTHGLGYIAGEIWKESRYLLEKYKSKTD</sequence>
<dbReference type="InterPro" id="IPR037129">
    <property type="entry name" value="XPA_sf"/>
</dbReference>
<protein>
    <submittedName>
        <fullName evidence="1">Uncharacterized protein</fullName>
    </submittedName>
</protein>
<dbReference type="AlphaFoldDB" id="A0A1R2BI93"/>
<dbReference type="EMBL" id="MPUH01000628">
    <property type="protein sequence ID" value="OMJ76496.1"/>
    <property type="molecule type" value="Genomic_DNA"/>
</dbReference>
<name>A0A1R2BI93_9CILI</name>